<accession>A0A5J4YK39</accession>
<evidence type="ECO:0000256" key="6">
    <source>
        <dbReference type="ARBA" id="ARBA00023315"/>
    </source>
</evidence>
<dbReference type="InterPro" id="IPR010493">
    <property type="entry name" value="Ser_AcTrfase_N"/>
</dbReference>
<dbReference type="Pfam" id="PF06426">
    <property type="entry name" value="SATase_N"/>
    <property type="match status" value="1"/>
</dbReference>
<reference evidence="10" key="1">
    <citation type="journal article" date="2019" name="Nat. Commun.">
        <title>Expansion of phycobilisome linker gene families in mesophilic red algae.</title>
        <authorList>
            <person name="Lee J."/>
            <person name="Kim D."/>
            <person name="Bhattacharya D."/>
            <person name="Yoon H.S."/>
        </authorList>
    </citation>
    <scope>NUCLEOTIDE SEQUENCE [LARGE SCALE GENOMIC DNA]</scope>
    <source>
        <strain evidence="10">CCMP 1328</strain>
    </source>
</reference>
<dbReference type="EMBL" id="VRMN01000011">
    <property type="protein sequence ID" value="KAA8491811.1"/>
    <property type="molecule type" value="Genomic_DNA"/>
</dbReference>
<dbReference type="InterPro" id="IPR053376">
    <property type="entry name" value="Serine_acetyltransferase"/>
</dbReference>
<dbReference type="GO" id="GO:0009001">
    <property type="term" value="F:serine O-acetyltransferase activity"/>
    <property type="evidence" value="ECO:0007669"/>
    <property type="project" value="UniProtKB-EC"/>
</dbReference>
<sequence length="420" mass="45262">MAATGVLFVVASVSTRRMQPSRHRCLSEERWGFGQRVAARVRATAKGHVVKGTVTCATSSSSSTPPSSELFSTASDTHESGANSVRGKEDQDDKCPHAFLEYLCPERAKAFHDEEQTWRSMRMADFGTPGTAGYIRNVRSRGSCFRKCLVACRKDTSNRDVVWDALRNEAFHYIQMEPLLSSQIFSAVVNQKSIGSAISYILANQLASELLSSVDLHMMSLEVILDDPQIACQVREDLLAEVLQNPACEGFLSVLLHSKGFHALQAYRVSHHLWNAGFIPAALMLNLQIANYFQVDIHPAAKVGSYVFIDHATCVVIGETAVVGNGVSLLQHVTLGGVGRSAAKRHPTIEDGVLIAAGATILGDVRVGTGAKISSCSLVLNDVPAKATAMGVPANVFAPDEQLDLIAFPELLSLGDSHSS</sequence>
<keyword evidence="5 9" id="KW-0808">Transferase</keyword>
<comment type="similarity">
    <text evidence="2">Belongs to the transferase hexapeptide repeat family.</text>
</comment>
<evidence type="ECO:0000256" key="4">
    <source>
        <dbReference type="ARBA" id="ARBA00022605"/>
    </source>
</evidence>
<keyword evidence="6" id="KW-0012">Acyltransferase</keyword>
<gene>
    <name evidence="9" type="ORF">FVE85_8293</name>
</gene>
<dbReference type="EC" id="2.3.1.30" evidence="3"/>
<dbReference type="GO" id="GO:0006535">
    <property type="term" value="P:cysteine biosynthetic process from serine"/>
    <property type="evidence" value="ECO:0007669"/>
    <property type="project" value="InterPro"/>
</dbReference>
<comment type="caution">
    <text evidence="9">The sequence shown here is derived from an EMBL/GenBank/DDBJ whole genome shotgun (WGS) entry which is preliminary data.</text>
</comment>
<dbReference type="FunFam" id="2.160.10.10:FF:000002">
    <property type="entry name" value="Serine acetyltransferase"/>
    <property type="match status" value="1"/>
</dbReference>
<proteinExistence type="inferred from homology"/>
<evidence type="ECO:0000256" key="1">
    <source>
        <dbReference type="ARBA" id="ARBA00004876"/>
    </source>
</evidence>
<dbReference type="Proteomes" id="UP000324585">
    <property type="component" value="Unassembled WGS sequence"/>
</dbReference>
<keyword evidence="10" id="KW-1185">Reference proteome</keyword>
<dbReference type="GO" id="GO:0005737">
    <property type="term" value="C:cytoplasm"/>
    <property type="evidence" value="ECO:0007669"/>
    <property type="project" value="InterPro"/>
</dbReference>
<dbReference type="AlphaFoldDB" id="A0A5J4YK39"/>
<feature type="compositionally biased region" description="Low complexity" evidence="7">
    <location>
        <begin position="58"/>
        <end position="68"/>
    </location>
</feature>
<keyword evidence="4" id="KW-0028">Amino-acid biosynthesis</keyword>
<evidence type="ECO:0000313" key="10">
    <source>
        <dbReference type="Proteomes" id="UP000324585"/>
    </source>
</evidence>
<dbReference type="InterPro" id="IPR045304">
    <property type="entry name" value="LbH_SAT"/>
</dbReference>
<dbReference type="Gene3D" id="2.160.10.10">
    <property type="entry name" value="Hexapeptide repeat proteins"/>
    <property type="match status" value="1"/>
</dbReference>
<dbReference type="Pfam" id="PF00132">
    <property type="entry name" value="Hexapep"/>
    <property type="match status" value="1"/>
</dbReference>
<dbReference type="SUPFAM" id="SSF51161">
    <property type="entry name" value="Trimeric LpxA-like enzymes"/>
    <property type="match status" value="1"/>
</dbReference>
<feature type="domain" description="Serine acetyltransferase N-terminal" evidence="8">
    <location>
        <begin position="162"/>
        <end position="266"/>
    </location>
</feature>
<dbReference type="InterPro" id="IPR042122">
    <property type="entry name" value="Ser_AcTrfase_N_sf"/>
</dbReference>
<evidence type="ECO:0000259" key="8">
    <source>
        <dbReference type="SMART" id="SM00971"/>
    </source>
</evidence>
<evidence type="ECO:0000313" key="9">
    <source>
        <dbReference type="EMBL" id="KAA8491811.1"/>
    </source>
</evidence>
<comment type="pathway">
    <text evidence="1">Amino-acid biosynthesis; L-cysteine biosynthesis; L-cysteine from L-serine: step 1/2.</text>
</comment>
<feature type="region of interest" description="Disordered" evidence="7">
    <location>
        <begin position="56"/>
        <end position="92"/>
    </location>
</feature>
<evidence type="ECO:0000256" key="7">
    <source>
        <dbReference type="SAM" id="MobiDB-lite"/>
    </source>
</evidence>
<dbReference type="InterPro" id="IPR001451">
    <property type="entry name" value="Hexapep"/>
</dbReference>
<dbReference type="NCBIfam" id="NF041874">
    <property type="entry name" value="EPS_EpsC"/>
    <property type="match status" value="1"/>
</dbReference>
<dbReference type="UniPathway" id="UPA00136">
    <property type="reaction ID" value="UER00199"/>
</dbReference>
<dbReference type="Gene3D" id="1.10.3130.10">
    <property type="entry name" value="serine acetyltransferase, domain 1"/>
    <property type="match status" value="1"/>
</dbReference>
<dbReference type="OrthoDB" id="25818at2759"/>
<dbReference type="CDD" id="cd03354">
    <property type="entry name" value="LbH_SAT"/>
    <property type="match status" value="1"/>
</dbReference>
<dbReference type="PANTHER" id="PTHR42811">
    <property type="entry name" value="SERINE ACETYLTRANSFERASE"/>
    <property type="match status" value="1"/>
</dbReference>
<protein>
    <recommendedName>
        <fullName evidence="3">serine O-acetyltransferase</fullName>
        <ecNumber evidence="3">2.3.1.30</ecNumber>
    </recommendedName>
</protein>
<dbReference type="InterPro" id="IPR011004">
    <property type="entry name" value="Trimer_LpxA-like_sf"/>
</dbReference>
<evidence type="ECO:0000256" key="5">
    <source>
        <dbReference type="ARBA" id="ARBA00022679"/>
    </source>
</evidence>
<name>A0A5J4YK39_PORPP</name>
<organism evidence="9 10">
    <name type="scientific">Porphyridium purpureum</name>
    <name type="common">Red alga</name>
    <name type="synonym">Porphyridium cruentum</name>
    <dbReference type="NCBI Taxonomy" id="35688"/>
    <lineage>
        <taxon>Eukaryota</taxon>
        <taxon>Rhodophyta</taxon>
        <taxon>Bangiophyceae</taxon>
        <taxon>Porphyridiales</taxon>
        <taxon>Porphyridiaceae</taxon>
        <taxon>Porphyridium</taxon>
    </lineage>
</organism>
<dbReference type="SMART" id="SM00971">
    <property type="entry name" value="SATase_N"/>
    <property type="match status" value="1"/>
</dbReference>
<feature type="compositionally biased region" description="Polar residues" evidence="7">
    <location>
        <begin position="69"/>
        <end position="83"/>
    </location>
</feature>
<evidence type="ECO:0000256" key="3">
    <source>
        <dbReference type="ARBA" id="ARBA00013266"/>
    </source>
</evidence>
<evidence type="ECO:0000256" key="2">
    <source>
        <dbReference type="ARBA" id="ARBA00007274"/>
    </source>
</evidence>